<evidence type="ECO:0000256" key="2">
    <source>
        <dbReference type="SAM" id="Phobius"/>
    </source>
</evidence>
<dbReference type="Proteomes" id="UP000271974">
    <property type="component" value="Unassembled WGS sequence"/>
</dbReference>
<evidence type="ECO:0000313" key="3">
    <source>
        <dbReference type="EMBL" id="RUS69302.1"/>
    </source>
</evidence>
<dbReference type="EMBL" id="RQTK01001738">
    <property type="protein sequence ID" value="RUS69302.1"/>
    <property type="molecule type" value="Genomic_DNA"/>
</dbReference>
<feature type="transmembrane region" description="Helical" evidence="2">
    <location>
        <begin position="62"/>
        <end position="83"/>
    </location>
</feature>
<keyword evidence="2" id="KW-0812">Transmembrane</keyword>
<proteinExistence type="predicted"/>
<name>A0A3S0Z4N6_ELYCH</name>
<reference evidence="3 4" key="1">
    <citation type="submission" date="2019-01" db="EMBL/GenBank/DDBJ databases">
        <title>A draft genome assembly of the solar-powered sea slug Elysia chlorotica.</title>
        <authorList>
            <person name="Cai H."/>
            <person name="Li Q."/>
            <person name="Fang X."/>
            <person name="Li J."/>
            <person name="Curtis N.E."/>
            <person name="Altenburger A."/>
            <person name="Shibata T."/>
            <person name="Feng M."/>
            <person name="Maeda T."/>
            <person name="Schwartz J.A."/>
            <person name="Shigenobu S."/>
            <person name="Lundholm N."/>
            <person name="Nishiyama T."/>
            <person name="Yang H."/>
            <person name="Hasebe M."/>
            <person name="Li S."/>
            <person name="Pierce S.K."/>
            <person name="Wang J."/>
        </authorList>
    </citation>
    <scope>NUCLEOTIDE SEQUENCE [LARGE SCALE GENOMIC DNA]</scope>
    <source>
        <strain evidence="3">EC2010</strain>
        <tissue evidence="3">Whole organism of an adult</tissue>
    </source>
</reference>
<keyword evidence="2" id="KW-0472">Membrane</keyword>
<keyword evidence="4" id="KW-1185">Reference proteome</keyword>
<feature type="region of interest" description="Disordered" evidence="1">
    <location>
        <begin position="170"/>
        <end position="204"/>
    </location>
</feature>
<sequence>MAPTLKHHAGLNGPGTTRCSTVGKGGNCAFIFQVGNHTMDGNEETAENGSETSRNDEGAMKFIIAVLLVYSLLGTAGSMILRFRQSAAKRKRNGSIEASDYLKQRDQLKADCHRARLLQETNRVLNNIHTFGIQRSGAKTTISANNGDIEGLEGRASLSVLPLLNQSHPNSIGSTVQGQDAEQHPSGIYSRPEQRPMEGPVPGSVWQSHQAHLAVIPELIDQAQSPSVPWCRISSGFVVTWPTVTAEMVDQRSCTDSQS</sequence>
<evidence type="ECO:0000256" key="1">
    <source>
        <dbReference type="SAM" id="MobiDB-lite"/>
    </source>
</evidence>
<keyword evidence="2" id="KW-1133">Transmembrane helix</keyword>
<organism evidence="3 4">
    <name type="scientific">Elysia chlorotica</name>
    <name type="common">Eastern emerald elysia</name>
    <name type="synonym">Sea slug</name>
    <dbReference type="NCBI Taxonomy" id="188477"/>
    <lineage>
        <taxon>Eukaryota</taxon>
        <taxon>Metazoa</taxon>
        <taxon>Spiralia</taxon>
        <taxon>Lophotrochozoa</taxon>
        <taxon>Mollusca</taxon>
        <taxon>Gastropoda</taxon>
        <taxon>Heterobranchia</taxon>
        <taxon>Euthyneura</taxon>
        <taxon>Panpulmonata</taxon>
        <taxon>Sacoglossa</taxon>
        <taxon>Placobranchoidea</taxon>
        <taxon>Plakobranchidae</taxon>
        <taxon>Elysia</taxon>
    </lineage>
</organism>
<accession>A0A3S0Z4N6</accession>
<dbReference type="AlphaFoldDB" id="A0A3S0Z4N6"/>
<evidence type="ECO:0000313" key="4">
    <source>
        <dbReference type="Proteomes" id="UP000271974"/>
    </source>
</evidence>
<feature type="compositionally biased region" description="Polar residues" evidence="1">
    <location>
        <begin position="170"/>
        <end position="180"/>
    </location>
</feature>
<gene>
    <name evidence="3" type="ORF">EGW08_022936</name>
</gene>
<comment type="caution">
    <text evidence="3">The sequence shown here is derived from an EMBL/GenBank/DDBJ whole genome shotgun (WGS) entry which is preliminary data.</text>
</comment>
<protein>
    <submittedName>
        <fullName evidence="3">Uncharacterized protein</fullName>
    </submittedName>
</protein>
<dbReference type="OrthoDB" id="6161683at2759"/>